<dbReference type="Pfam" id="PF01151">
    <property type="entry name" value="ELO"/>
    <property type="match status" value="2"/>
</dbReference>
<gene>
    <name evidence="11" type="ORF">GMARGA_LOCUS13678</name>
</gene>
<comment type="catalytic activity">
    <reaction evidence="10">
        <text>an acyl-CoA + malonyl-CoA + H(+) = a 3-oxoacyl-CoA + CO2 + CoA</text>
        <dbReference type="Rhea" id="RHEA:50252"/>
        <dbReference type="ChEBI" id="CHEBI:15378"/>
        <dbReference type="ChEBI" id="CHEBI:16526"/>
        <dbReference type="ChEBI" id="CHEBI:57287"/>
        <dbReference type="ChEBI" id="CHEBI:57384"/>
        <dbReference type="ChEBI" id="CHEBI:58342"/>
        <dbReference type="ChEBI" id="CHEBI:90726"/>
    </reaction>
    <physiologicalReaction direction="left-to-right" evidence="10">
        <dbReference type="Rhea" id="RHEA:50253"/>
    </physiologicalReaction>
</comment>
<reference evidence="11 12" key="1">
    <citation type="submission" date="2021-06" db="EMBL/GenBank/DDBJ databases">
        <authorList>
            <person name="Kallberg Y."/>
            <person name="Tangrot J."/>
            <person name="Rosling A."/>
        </authorList>
    </citation>
    <scope>NUCLEOTIDE SEQUENCE [LARGE SCALE GENOMIC DNA]</scope>
    <source>
        <strain evidence="11 12">120-4 pot B 10/14</strain>
    </source>
</reference>
<feature type="transmembrane region" description="Helical" evidence="10">
    <location>
        <begin position="208"/>
        <end position="225"/>
    </location>
</feature>
<evidence type="ECO:0000256" key="4">
    <source>
        <dbReference type="ARBA" id="ARBA00022692"/>
    </source>
</evidence>
<proteinExistence type="inferred from homology"/>
<keyword evidence="9 10" id="KW-0275">Fatty acid biosynthesis</keyword>
<keyword evidence="4 10" id="KW-0812">Transmembrane</keyword>
<dbReference type="EC" id="2.3.1.-" evidence="10"/>
<evidence type="ECO:0000256" key="8">
    <source>
        <dbReference type="ARBA" id="ARBA00023136"/>
    </source>
</evidence>
<keyword evidence="2 10" id="KW-0444">Lipid biosynthesis</keyword>
<feature type="transmembrane region" description="Helical" evidence="10">
    <location>
        <begin position="109"/>
        <end position="127"/>
    </location>
</feature>
<protein>
    <recommendedName>
        <fullName evidence="10">Elongation of fatty acids protein</fullName>
        <ecNumber evidence="10">2.3.1.-</ecNumber>
    </recommendedName>
</protein>
<accession>A0ABN7V3V0</accession>
<sequence length="287" mass="33717">MSFNNLISIPVDFSIEFAKIIGNICDPFITPLENVFKSSLQILFPSFYNNAVEFLELSQSPFTSRLPLMNLFHVLMICLAYLTIVFTGKQIMANFSKFSVKNLSIFHNLFLVTLSAYMCTTILYEAWRQGYSLFTNPEDRSEEGFQNNHQVTFLHVYHHSSIFIIWWWVTYVAPTGETYFSAALNSAVHVVMYGYYLSTTLSMPIRFIKRYITLFQMIQFTFNMIQATYDIFYFKVLHPELEKTYPFGLTLILWFYMWTMLGLFANFFRADRKREAEAKTKAAKKIQ</sequence>
<name>A0ABN7V3V0_GIGMA</name>
<comment type="similarity">
    <text evidence="10">Belongs to the ELO family.</text>
</comment>
<feature type="transmembrane region" description="Helical" evidence="10">
    <location>
        <begin position="68"/>
        <end position="88"/>
    </location>
</feature>
<dbReference type="PANTHER" id="PTHR11157">
    <property type="entry name" value="FATTY ACID ACYL TRANSFERASE-RELATED"/>
    <property type="match status" value="1"/>
</dbReference>
<evidence type="ECO:0000256" key="7">
    <source>
        <dbReference type="ARBA" id="ARBA00023098"/>
    </source>
</evidence>
<evidence type="ECO:0000256" key="3">
    <source>
        <dbReference type="ARBA" id="ARBA00022679"/>
    </source>
</evidence>
<dbReference type="InterPro" id="IPR002076">
    <property type="entry name" value="ELO_fam"/>
</dbReference>
<evidence type="ECO:0000313" key="11">
    <source>
        <dbReference type="EMBL" id="CAG8722870.1"/>
    </source>
</evidence>
<dbReference type="Proteomes" id="UP000789901">
    <property type="component" value="Unassembled WGS sequence"/>
</dbReference>
<keyword evidence="6 10" id="KW-1133">Transmembrane helix</keyword>
<keyword evidence="8 10" id="KW-0472">Membrane</keyword>
<evidence type="ECO:0000256" key="2">
    <source>
        <dbReference type="ARBA" id="ARBA00022516"/>
    </source>
</evidence>
<comment type="caution">
    <text evidence="11">The sequence shown here is derived from an EMBL/GenBank/DDBJ whole genome shotgun (WGS) entry which is preliminary data.</text>
</comment>
<keyword evidence="7 10" id="KW-0443">Lipid metabolism</keyword>
<evidence type="ECO:0000313" key="12">
    <source>
        <dbReference type="Proteomes" id="UP000789901"/>
    </source>
</evidence>
<evidence type="ECO:0000256" key="9">
    <source>
        <dbReference type="ARBA" id="ARBA00023160"/>
    </source>
</evidence>
<dbReference type="EMBL" id="CAJVQB010008768">
    <property type="protein sequence ID" value="CAG8722870.1"/>
    <property type="molecule type" value="Genomic_DNA"/>
</dbReference>
<evidence type="ECO:0000256" key="5">
    <source>
        <dbReference type="ARBA" id="ARBA00022832"/>
    </source>
</evidence>
<organism evidence="11 12">
    <name type="scientific">Gigaspora margarita</name>
    <dbReference type="NCBI Taxonomy" id="4874"/>
    <lineage>
        <taxon>Eukaryota</taxon>
        <taxon>Fungi</taxon>
        <taxon>Fungi incertae sedis</taxon>
        <taxon>Mucoromycota</taxon>
        <taxon>Glomeromycotina</taxon>
        <taxon>Glomeromycetes</taxon>
        <taxon>Diversisporales</taxon>
        <taxon>Gigasporaceae</taxon>
        <taxon>Gigaspora</taxon>
    </lineage>
</organism>
<dbReference type="PROSITE" id="PS01188">
    <property type="entry name" value="ELO"/>
    <property type="match status" value="1"/>
</dbReference>
<keyword evidence="12" id="KW-1185">Reference proteome</keyword>
<dbReference type="PANTHER" id="PTHR11157:SF126">
    <property type="entry name" value="ELONGATION OF VERY LONG CHAIN FATTY ACIDS PROTEIN"/>
    <property type="match status" value="1"/>
</dbReference>
<evidence type="ECO:0000256" key="6">
    <source>
        <dbReference type="ARBA" id="ARBA00022989"/>
    </source>
</evidence>
<evidence type="ECO:0000256" key="10">
    <source>
        <dbReference type="RuleBase" id="RU361115"/>
    </source>
</evidence>
<comment type="subcellular location">
    <subcellularLocation>
        <location evidence="1">Membrane</location>
        <topology evidence="1">Multi-pass membrane protein</topology>
    </subcellularLocation>
</comment>
<feature type="transmembrane region" description="Helical" evidence="10">
    <location>
        <begin position="245"/>
        <end position="268"/>
    </location>
</feature>
<evidence type="ECO:0000256" key="1">
    <source>
        <dbReference type="ARBA" id="ARBA00004141"/>
    </source>
</evidence>
<keyword evidence="5 10" id="KW-0276">Fatty acid metabolism</keyword>
<comment type="caution">
    <text evidence="10">Lacks conserved residue(s) required for the propagation of feature annotation.</text>
</comment>
<keyword evidence="3 10" id="KW-0808">Transferase</keyword>
<dbReference type="InterPro" id="IPR030457">
    <property type="entry name" value="ELO_CS"/>
</dbReference>